<dbReference type="Pfam" id="PF02518">
    <property type="entry name" value="HATPase_c"/>
    <property type="match status" value="1"/>
</dbReference>
<comment type="caution">
    <text evidence="10">The sequence shown here is derived from an EMBL/GenBank/DDBJ whole genome shotgun (WGS) entry which is preliminary data.</text>
</comment>
<evidence type="ECO:0000256" key="3">
    <source>
        <dbReference type="ARBA" id="ARBA00022553"/>
    </source>
</evidence>
<dbReference type="GO" id="GO:0004673">
    <property type="term" value="F:protein histidine kinase activity"/>
    <property type="evidence" value="ECO:0007669"/>
    <property type="project" value="UniProtKB-EC"/>
</dbReference>
<dbReference type="Gene3D" id="3.30.450.20">
    <property type="entry name" value="PAS domain"/>
    <property type="match status" value="3"/>
</dbReference>
<evidence type="ECO:0000256" key="8">
    <source>
        <dbReference type="SAM" id="Phobius"/>
    </source>
</evidence>
<evidence type="ECO:0000256" key="1">
    <source>
        <dbReference type="ARBA" id="ARBA00000085"/>
    </source>
</evidence>
<dbReference type="GO" id="GO:0005524">
    <property type="term" value="F:ATP binding"/>
    <property type="evidence" value="ECO:0007669"/>
    <property type="project" value="UniProtKB-KW"/>
</dbReference>
<reference evidence="10 11" key="2">
    <citation type="submission" date="2019-09" db="EMBL/GenBank/DDBJ databases">
        <title>Mesorhizobium sp. MaA-C15 isolated from Microcystis aeruginosa.</title>
        <authorList>
            <person name="Jeong S.E."/>
            <person name="Jin H.M."/>
            <person name="Jeon C.O."/>
        </authorList>
    </citation>
    <scope>NUCLEOTIDE SEQUENCE [LARGE SCALE GENOMIC DNA]</scope>
    <source>
        <strain evidence="10 11">MaA-C15</strain>
    </source>
</reference>
<accession>A0A5D4H4N9</accession>
<dbReference type="InterPro" id="IPR036890">
    <property type="entry name" value="HATPase_C_sf"/>
</dbReference>
<dbReference type="SMART" id="SM00387">
    <property type="entry name" value="HATPase_c"/>
    <property type="match status" value="1"/>
</dbReference>
<evidence type="ECO:0000256" key="6">
    <source>
        <dbReference type="ARBA" id="ARBA00022777"/>
    </source>
</evidence>
<name>A0A5D4H4N9_9HYPH</name>
<evidence type="ECO:0000256" key="2">
    <source>
        <dbReference type="ARBA" id="ARBA00012438"/>
    </source>
</evidence>
<dbReference type="InterPro" id="IPR054327">
    <property type="entry name" value="His-kinase-like_sensor"/>
</dbReference>
<keyword evidence="4" id="KW-0808">Transferase</keyword>
<sequence>MRGTGAEWENNALHAAIWCRVTQRQWEEQETIGSSICAIAAFSPGGAPMPRSGLVNARSPPRRIRSLGGNTAIQWKSVGDCPFFATELEVPSSWAQKMMSDFALAPSVRLSPPRGIQDERAAVSIWSGLRLRMRGSLSAAFAALWLALITLLALVVVAALLVIQNYRGVVEAGEARAMSAAQVVAAHIEWMMEASDQALQRIEEAVGAGPVVQSAGAIADIRQAVGNLPAGFQYSVYDETGRLRFSSIPEAVGVEVSDREYFKRLANGETLVISPQLEERLSGEQVFVVARRIARGDTFLGAASIAIPTKAMDEFWALLELGPLSTVSIVRNDGWVVARHPQLEHTMDLSQSQLFQVHLGDATSGVYSSSASPADGISRIVGFRVVQSWPLVATAGVERGEALAAFWTSLRAGLTIGVPLIGLLLAGAIWIFSLLRADSERRLALEQALNRNSFLLREIHHRVKNNLQAVAALVSMQPLSKESKEDMARRISAMVAVHEQIYEADQFDRLNMAPYAERLVSDVAAGFDDTVAIKVQAEALLVEPDQALSLGLILNEAITNAFKYAFAHRQDGKLSVMLKKEGSVGQLIVADNGPGFDANARKGMGSRLIRGLASQLDGDVRVEADSGTKITVTFPLS</sequence>
<evidence type="ECO:0000256" key="5">
    <source>
        <dbReference type="ARBA" id="ARBA00022741"/>
    </source>
</evidence>
<evidence type="ECO:0000259" key="9">
    <source>
        <dbReference type="PROSITE" id="PS50109"/>
    </source>
</evidence>
<proteinExistence type="predicted"/>
<protein>
    <recommendedName>
        <fullName evidence="2">histidine kinase</fullName>
        <ecNumber evidence="2">2.7.13.3</ecNumber>
    </recommendedName>
</protein>
<dbReference type="InterPro" id="IPR011495">
    <property type="entry name" value="Sig_transdc_His_kin_sub2_dim/P"/>
</dbReference>
<keyword evidence="8" id="KW-0472">Membrane</keyword>
<dbReference type="InterPro" id="IPR003594">
    <property type="entry name" value="HATPase_dom"/>
</dbReference>
<organism evidence="10 11">
    <name type="scientific">Neoaquamicrobium microcysteis</name>
    <dbReference type="NCBI Taxonomy" id="2682781"/>
    <lineage>
        <taxon>Bacteria</taxon>
        <taxon>Pseudomonadati</taxon>
        <taxon>Pseudomonadota</taxon>
        <taxon>Alphaproteobacteria</taxon>
        <taxon>Hyphomicrobiales</taxon>
        <taxon>Phyllobacteriaceae</taxon>
        <taxon>Neoaquamicrobium</taxon>
    </lineage>
</organism>
<dbReference type="PANTHER" id="PTHR41523:SF8">
    <property type="entry name" value="ETHYLENE RESPONSE SENSOR PROTEIN"/>
    <property type="match status" value="1"/>
</dbReference>
<reference evidence="10 11" key="1">
    <citation type="submission" date="2019-08" db="EMBL/GenBank/DDBJ databases">
        <authorList>
            <person name="Seo Y.L."/>
        </authorList>
    </citation>
    <scope>NUCLEOTIDE SEQUENCE [LARGE SCALE GENOMIC DNA]</scope>
    <source>
        <strain evidence="10 11">MaA-C15</strain>
    </source>
</reference>
<dbReference type="SUPFAM" id="SSF55874">
    <property type="entry name" value="ATPase domain of HSP90 chaperone/DNA topoisomerase II/histidine kinase"/>
    <property type="match status" value="1"/>
</dbReference>
<dbReference type="EMBL" id="VSZS01000052">
    <property type="protein sequence ID" value="TYR35484.1"/>
    <property type="molecule type" value="Genomic_DNA"/>
</dbReference>
<feature type="transmembrane region" description="Helical" evidence="8">
    <location>
        <begin position="139"/>
        <end position="163"/>
    </location>
</feature>
<dbReference type="Pfam" id="PF07568">
    <property type="entry name" value="HisKA_2"/>
    <property type="match status" value="1"/>
</dbReference>
<dbReference type="CDD" id="cd12914">
    <property type="entry name" value="PDC1_DGC_like"/>
    <property type="match status" value="1"/>
</dbReference>
<dbReference type="AlphaFoldDB" id="A0A5D4H4N9"/>
<keyword evidence="5" id="KW-0547">Nucleotide-binding</keyword>
<dbReference type="PROSITE" id="PS50109">
    <property type="entry name" value="HIS_KIN"/>
    <property type="match status" value="1"/>
</dbReference>
<evidence type="ECO:0000313" key="10">
    <source>
        <dbReference type="EMBL" id="TYR35484.1"/>
    </source>
</evidence>
<keyword evidence="7" id="KW-0067">ATP-binding</keyword>
<keyword evidence="8" id="KW-0812">Transmembrane</keyword>
<keyword evidence="11" id="KW-1185">Reference proteome</keyword>
<dbReference type="Gene3D" id="3.30.565.10">
    <property type="entry name" value="Histidine kinase-like ATPase, C-terminal domain"/>
    <property type="match status" value="1"/>
</dbReference>
<keyword evidence="8" id="KW-1133">Transmembrane helix</keyword>
<evidence type="ECO:0000256" key="4">
    <source>
        <dbReference type="ARBA" id="ARBA00022679"/>
    </source>
</evidence>
<dbReference type="InterPro" id="IPR005467">
    <property type="entry name" value="His_kinase_dom"/>
</dbReference>
<dbReference type="Pfam" id="PF22588">
    <property type="entry name" value="dCache_1_like"/>
    <property type="match status" value="1"/>
</dbReference>
<comment type="catalytic activity">
    <reaction evidence="1">
        <text>ATP + protein L-histidine = ADP + protein N-phospho-L-histidine.</text>
        <dbReference type="EC" id="2.7.13.3"/>
    </reaction>
</comment>
<dbReference type="CDD" id="cd12915">
    <property type="entry name" value="PDC2_DGC_like"/>
    <property type="match status" value="1"/>
</dbReference>
<feature type="domain" description="Histidine kinase" evidence="9">
    <location>
        <begin position="458"/>
        <end position="637"/>
    </location>
</feature>
<feature type="transmembrane region" description="Helical" evidence="8">
    <location>
        <begin position="416"/>
        <end position="435"/>
    </location>
</feature>
<gene>
    <name evidence="10" type="ORF">FY036_02410</name>
</gene>
<dbReference type="EC" id="2.7.13.3" evidence="2"/>
<keyword evidence="6" id="KW-0418">Kinase</keyword>
<dbReference type="PANTHER" id="PTHR41523">
    <property type="entry name" value="TWO-COMPONENT SYSTEM SENSOR PROTEIN"/>
    <property type="match status" value="1"/>
</dbReference>
<keyword evidence="3" id="KW-0597">Phosphoprotein</keyword>
<evidence type="ECO:0000313" key="11">
    <source>
        <dbReference type="Proteomes" id="UP000323258"/>
    </source>
</evidence>
<dbReference type="Proteomes" id="UP000323258">
    <property type="component" value="Unassembled WGS sequence"/>
</dbReference>
<evidence type="ECO:0000256" key="7">
    <source>
        <dbReference type="ARBA" id="ARBA00022840"/>
    </source>
</evidence>